<dbReference type="InterPro" id="IPR029057">
    <property type="entry name" value="PRTase-like"/>
</dbReference>
<keyword evidence="3" id="KW-1185">Reference proteome</keyword>
<evidence type="ECO:0000259" key="1">
    <source>
        <dbReference type="Pfam" id="PF00156"/>
    </source>
</evidence>
<dbReference type="GO" id="GO:0016757">
    <property type="term" value="F:glycosyltransferase activity"/>
    <property type="evidence" value="ECO:0007669"/>
    <property type="project" value="UniProtKB-KW"/>
</dbReference>
<proteinExistence type="predicted"/>
<dbReference type="AlphaFoldDB" id="A0A1N6DQW6"/>
<dbReference type="CDD" id="cd06223">
    <property type="entry name" value="PRTases_typeI"/>
    <property type="match status" value="1"/>
</dbReference>
<protein>
    <submittedName>
        <fullName evidence="2">Pyrimidine operon attenuation protein / uracil phosphoribosyltransferase</fullName>
    </submittedName>
</protein>
<gene>
    <name evidence="2" type="ORF">SAMN05443662_0356</name>
</gene>
<sequence length="169" mass="19035">MKLNLDVNSLLDTLEANLREDPIMGKNPHMIGIRSGGLWIAQQLHQRLGLETPLGELDIAFYRDDFSRVGLHPTVRPSHIPWNVEDAHIILVDDVLYTGRTIRAALNEIFDYGRPAQVLLTTLLERPGCRELPICAQYVGAQLNCDQKVKLLGPDPLELHLIEDKEEVA</sequence>
<evidence type="ECO:0000313" key="2">
    <source>
        <dbReference type="EMBL" id="SIN73205.1"/>
    </source>
</evidence>
<accession>A0A1N6DQW6</accession>
<dbReference type="OrthoDB" id="9802227at2"/>
<feature type="domain" description="Phosphoribosyltransferase" evidence="1">
    <location>
        <begin position="11"/>
        <end position="144"/>
    </location>
</feature>
<dbReference type="InterPro" id="IPR050137">
    <property type="entry name" value="PyrR_bifunctional"/>
</dbReference>
<name>A0A1N6DQW6_9GAMM</name>
<dbReference type="Pfam" id="PF00156">
    <property type="entry name" value="Pribosyltran"/>
    <property type="match status" value="1"/>
</dbReference>
<dbReference type="SUPFAM" id="SSF53271">
    <property type="entry name" value="PRTase-like"/>
    <property type="match status" value="1"/>
</dbReference>
<dbReference type="InterPro" id="IPR000836">
    <property type="entry name" value="PRTase_dom"/>
</dbReference>
<dbReference type="STRING" id="364032.SAMN05443662_0356"/>
<reference evidence="3" key="1">
    <citation type="submission" date="2016-11" db="EMBL/GenBank/DDBJ databases">
        <authorList>
            <person name="Varghese N."/>
            <person name="Submissions S."/>
        </authorList>
    </citation>
    <scope>NUCLEOTIDE SEQUENCE [LARGE SCALE GENOMIC DNA]</scope>
    <source>
        <strain evidence="3">DSM 17737</strain>
    </source>
</reference>
<organism evidence="2 3">
    <name type="scientific">Sulfurivirga caldicuralii</name>
    <dbReference type="NCBI Taxonomy" id="364032"/>
    <lineage>
        <taxon>Bacteria</taxon>
        <taxon>Pseudomonadati</taxon>
        <taxon>Pseudomonadota</taxon>
        <taxon>Gammaproteobacteria</taxon>
        <taxon>Thiotrichales</taxon>
        <taxon>Piscirickettsiaceae</taxon>
        <taxon>Sulfurivirga</taxon>
    </lineage>
</organism>
<evidence type="ECO:0000313" key="3">
    <source>
        <dbReference type="Proteomes" id="UP000198461"/>
    </source>
</evidence>
<dbReference type="EMBL" id="FSRE01000001">
    <property type="protein sequence ID" value="SIN73205.1"/>
    <property type="molecule type" value="Genomic_DNA"/>
</dbReference>
<dbReference type="NCBIfam" id="NF003545">
    <property type="entry name" value="PRK05205.1-1"/>
    <property type="match status" value="1"/>
</dbReference>
<dbReference type="RefSeq" id="WP_074200675.1">
    <property type="nucleotide sequence ID" value="NZ_FSRE01000001.1"/>
</dbReference>
<dbReference type="Gene3D" id="3.40.50.2020">
    <property type="match status" value="1"/>
</dbReference>
<dbReference type="PANTHER" id="PTHR11608">
    <property type="entry name" value="BIFUNCTIONAL PROTEIN PYRR"/>
    <property type="match status" value="1"/>
</dbReference>
<keyword evidence="2" id="KW-0808">Transferase</keyword>
<dbReference type="PANTHER" id="PTHR11608:SF0">
    <property type="entry name" value="BIFUNCTIONAL PROTEIN PYRR"/>
    <property type="match status" value="1"/>
</dbReference>
<dbReference type="Proteomes" id="UP000198461">
    <property type="component" value="Unassembled WGS sequence"/>
</dbReference>
<keyword evidence="2" id="KW-0328">Glycosyltransferase</keyword>